<keyword evidence="12" id="KW-0472">Membrane</keyword>
<dbReference type="GO" id="GO:0004497">
    <property type="term" value="F:monooxygenase activity"/>
    <property type="evidence" value="ECO:0007669"/>
    <property type="project" value="UniProtKB-KW"/>
</dbReference>
<keyword evidence="6 13" id="KW-0479">Metal-binding</keyword>
<dbReference type="PRINTS" id="PR00463">
    <property type="entry name" value="EP450I"/>
</dbReference>
<evidence type="ECO:0000256" key="6">
    <source>
        <dbReference type="ARBA" id="ARBA00022723"/>
    </source>
</evidence>
<dbReference type="GO" id="GO:0005506">
    <property type="term" value="F:iron ion binding"/>
    <property type="evidence" value="ECO:0007669"/>
    <property type="project" value="InterPro"/>
</dbReference>
<evidence type="ECO:0000313" key="15">
    <source>
        <dbReference type="EMBL" id="KAK7788927.1"/>
    </source>
</evidence>
<dbReference type="InterPro" id="IPR050476">
    <property type="entry name" value="Insect_CytP450_Detox"/>
</dbReference>
<keyword evidence="7" id="KW-0256">Endoplasmic reticulum</keyword>
<keyword evidence="11 14" id="KW-0503">Monooxygenase</keyword>
<comment type="subcellular location">
    <subcellularLocation>
        <location evidence="3">Endoplasmic reticulum membrane</location>
        <topology evidence="3">Peripheral membrane protein</topology>
    </subcellularLocation>
    <subcellularLocation>
        <location evidence="2">Microsome membrane</location>
        <topology evidence="2">Peripheral membrane protein</topology>
    </subcellularLocation>
</comment>
<keyword evidence="16" id="KW-1185">Reference proteome</keyword>
<dbReference type="InterPro" id="IPR002401">
    <property type="entry name" value="Cyt_P450_E_grp-I"/>
</dbReference>
<evidence type="ECO:0000256" key="14">
    <source>
        <dbReference type="RuleBase" id="RU000461"/>
    </source>
</evidence>
<dbReference type="SUPFAM" id="SSF48264">
    <property type="entry name" value="Cytochrome P450"/>
    <property type="match status" value="1"/>
</dbReference>
<dbReference type="PRINTS" id="PR00385">
    <property type="entry name" value="P450"/>
</dbReference>
<dbReference type="GO" id="GO:0005789">
    <property type="term" value="C:endoplasmic reticulum membrane"/>
    <property type="evidence" value="ECO:0007669"/>
    <property type="project" value="UniProtKB-SubCell"/>
</dbReference>
<evidence type="ECO:0000256" key="7">
    <source>
        <dbReference type="ARBA" id="ARBA00022824"/>
    </source>
</evidence>
<name>A0AAN9UZW0_9ORTH</name>
<dbReference type="PANTHER" id="PTHR24292">
    <property type="entry name" value="CYTOCHROME P450"/>
    <property type="match status" value="1"/>
</dbReference>
<dbReference type="InterPro" id="IPR001128">
    <property type="entry name" value="Cyt_P450"/>
</dbReference>
<dbReference type="Pfam" id="PF00067">
    <property type="entry name" value="p450"/>
    <property type="match status" value="2"/>
</dbReference>
<evidence type="ECO:0000256" key="8">
    <source>
        <dbReference type="ARBA" id="ARBA00022848"/>
    </source>
</evidence>
<evidence type="ECO:0000256" key="10">
    <source>
        <dbReference type="ARBA" id="ARBA00023004"/>
    </source>
</evidence>
<evidence type="ECO:0000256" key="3">
    <source>
        <dbReference type="ARBA" id="ARBA00004406"/>
    </source>
</evidence>
<organism evidence="15 16">
    <name type="scientific">Gryllus longicercus</name>
    <dbReference type="NCBI Taxonomy" id="2509291"/>
    <lineage>
        <taxon>Eukaryota</taxon>
        <taxon>Metazoa</taxon>
        <taxon>Ecdysozoa</taxon>
        <taxon>Arthropoda</taxon>
        <taxon>Hexapoda</taxon>
        <taxon>Insecta</taxon>
        <taxon>Pterygota</taxon>
        <taxon>Neoptera</taxon>
        <taxon>Polyneoptera</taxon>
        <taxon>Orthoptera</taxon>
        <taxon>Ensifera</taxon>
        <taxon>Gryllidea</taxon>
        <taxon>Grylloidea</taxon>
        <taxon>Gryllidae</taxon>
        <taxon>Gryllinae</taxon>
        <taxon>Gryllus</taxon>
    </lineage>
</organism>
<evidence type="ECO:0000256" key="4">
    <source>
        <dbReference type="ARBA" id="ARBA00010617"/>
    </source>
</evidence>
<comment type="cofactor">
    <cofactor evidence="1 13">
        <name>heme</name>
        <dbReference type="ChEBI" id="CHEBI:30413"/>
    </cofactor>
</comment>
<comment type="caution">
    <text evidence="15">The sequence shown here is derived from an EMBL/GenBank/DDBJ whole genome shotgun (WGS) entry which is preliminary data.</text>
</comment>
<keyword evidence="5 13" id="KW-0349">Heme</keyword>
<protein>
    <recommendedName>
        <fullName evidence="17">Cytochrome P450</fullName>
    </recommendedName>
</protein>
<evidence type="ECO:0000256" key="11">
    <source>
        <dbReference type="ARBA" id="ARBA00023033"/>
    </source>
</evidence>
<dbReference type="Proteomes" id="UP001378592">
    <property type="component" value="Unassembled WGS sequence"/>
</dbReference>
<evidence type="ECO:0000256" key="9">
    <source>
        <dbReference type="ARBA" id="ARBA00023002"/>
    </source>
</evidence>
<dbReference type="CDD" id="cd11056">
    <property type="entry name" value="CYP6-like"/>
    <property type="match status" value="1"/>
</dbReference>
<proteinExistence type="inferred from homology"/>
<keyword evidence="8" id="KW-0492">Microsome</keyword>
<evidence type="ECO:0000256" key="2">
    <source>
        <dbReference type="ARBA" id="ARBA00004174"/>
    </source>
</evidence>
<evidence type="ECO:0000256" key="12">
    <source>
        <dbReference type="ARBA" id="ARBA00023136"/>
    </source>
</evidence>
<evidence type="ECO:0000313" key="16">
    <source>
        <dbReference type="Proteomes" id="UP001378592"/>
    </source>
</evidence>
<evidence type="ECO:0000256" key="1">
    <source>
        <dbReference type="ARBA" id="ARBA00001971"/>
    </source>
</evidence>
<dbReference type="PROSITE" id="PS00086">
    <property type="entry name" value="CYTOCHROME_P450"/>
    <property type="match status" value="1"/>
</dbReference>
<dbReference type="GO" id="GO:0016705">
    <property type="term" value="F:oxidoreductase activity, acting on paired donors, with incorporation or reduction of molecular oxygen"/>
    <property type="evidence" value="ECO:0007669"/>
    <property type="project" value="InterPro"/>
</dbReference>
<keyword evidence="9 14" id="KW-0560">Oxidoreductase</keyword>
<dbReference type="Gene3D" id="1.10.630.10">
    <property type="entry name" value="Cytochrome P450"/>
    <property type="match status" value="1"/>
</dbReference>
<accession>A0AAN9UZW0</accession>
<gene>
    <name evidence="15" type="ORF">R5R35_014078</name>
</gene>
<dbReference type="InterPro" id="IPR017972">
    <property type="entry name" value="Cyt_P450_CS"/>
</dbReference>
<dbReference type="AlphaFoldDB" id="A0AAN9UZW0"/>
<evidence type="ECO:0000256" key="5">
    <source>
        <dbReference type="ARBA" id="ARBA00022617"/>
    </source>
</evidence>
<dbReference type="PANTHER" id="PTHR24292:SF54">
    <property type="entry name" value="CYP9F3-RELATED"/>
    <property type="match status" value="1"/>
</dbReference>
<feature type="binding site" description="axial binding residue" evidence="13">
    <location>
        <position position="487"/>
    </location>
    <ligand>
        <name>heme</name>
        <dbReference type="ChEBI" id="CHEBI:30413"/>
    </ligand>
    <ligandPart>
        <name>Fe</name>
        <dbReference type="ChEBI" id="CHEBI:18248"/>
    </ligandPart>
</feature>
<evidence type="ECO:0000256" key="13">
    <source>
        <dbReference type="PIRSR" id="PIRSR602401-1"/>
    </source>
</evidence>
<dbReference type="GO" id="GO:0020037">
    <property type="term" value="F:heme binding"/>
    <property type="evidence" value="ECO:0007669"/>
    <property type="project" value="InterPro"/>
</dbReference>
<reference evidence="15 16" key="1">
    <citation type="submission" date="2024-03" db="EMBL/GenBank/DDBJ databases">
        <title>The genome assembly and annotation of the cricket Gryllus longicercus Weissman &amp; Gray.</title>
        <authorList>
            <person name="Szrajer S."/>
            <person name="Gray D."/>
            <person name="Ylla G."/>
        </authorList>
    </citation>
    <scope>NUCLEOTIDE SEQUENCE [LARGE SCALE GENOMIC DNA]</scope>
    <source>
        <strain evidence="15">DAG 2021-001</strain>
        <tissue evidence="15">Whole body minus gut</tissue>
    </source>
</reference>
<keyword evidence="10 13" id="KW-0408">Iron</keyword>
<comment type="similarity">
    <text evidence="4 14">Belongs to the cytochrome P450 family.</text>
</comment>
<evidence type="ECO:0008006" key="17">
    <source>
        <dbReference type="Google" id="ProtNLM"/>
    </source>
</evidence>
<dbReference type="InterPro" id="IPR036396">
    <property type="entry name" value="Cyt_P450_sf"/>
</dbReference>
<sequence length="550" mass="60117">MAWTELLWVAAALLALLYLFVTSNNKFFVEKRLPYRRPIPLLGNMGPLVFKKKNLALLSQEFYHQFKSFGMGGIFHFRKPVLVICEPEVVRQLCIREHENFVDDNAVATEDGDGLFHKSILAHSGARWRDLRATLSPAFSSGRLAAMVPLVGKCAQRLVLQLGEACVNHVAGGGADEPLAVELREVMARAVGEATAAAAFGVGGSGSGGAGVQELLAAGAEAADPRGRRALYTLAHALAPGLAEVLDMQIVRPETQEYFRSLVHAAVRAHEVGTPAAGAGAEAERADALHLLVAGRQGNLRSLDTDEELAARAPLHSGAHKAQNIVAQLSDDDITAQVLLFFLSGFETTCTLLSFLGYVLAVHPHVQERARREVEEALEDGHTLTYEALKKMKYLDMVISETLRMYPPTPVAARKCTHTFAVLGTKKRSGFVVRPGDTLWLPIYALHNDPELFPDPDKFDPERFSQANEPHAVPFSYLPFGAGPRSCIGMQFAMMEVKVITAYLLSRFHIKAIDKTPVPLKLTKGSCQMTTDEGFWVGLEPRTAARHIQV</sequence>
<dbReference type="EMBL" id="JAZDUA010000897">
    <property type="protein sequence ID" value="KAK7788927.1"/>
    <property type="molecule type" value="Genomic_DNA"/>
</dbReference>